<dbReference type="EMBL" id="CP093379">
    <property type="protein sequence ID" value="UNM96747.1"/>
    <property type="molecule type" value="Genomic_DNA"/>
</dbReference>
<organism evidence="1 2">
    <name type="scientific">Ignatzschineria rhizosphaerae</name>
    <dbReference type="NCBI Taxonomy" id="2923279"/>
    <lineage>
        <taxon>Bacteria</taxon>
        <taxon>Pseudomonadati</taxon>
        <taxon>Pseudomonadota</taxon>
        <taxon>Gammaproteobacteria</taxon>
        <taxon>Cardiobacteriales</taxon>
        <taxon>Ignatzschineriaceae</taxon>
        <taxon>Ignatzschineria</taxon>
    </lineage>
</organism>
<gene>
    <name evidence="1" type="ORF">MMG00_02510</name>
</gene>
<dbReference type="SUPFAM" id="SSF47598">
    <property type="entry name" value="Ribbon-helix-helix"/>
    <property type="match status" value="1"/>
</dbReference>
<keyword evidence="2" id="KW-1185">Reference proteome</keyword>
<accession>A0ABY3X1J3</accession>
<dbReference type="RefSeq" id="WP_242150916.1">
    <property type="nucleotide sequence ID" value="NZ_CP093379.1"/>
</dbReference>
<reference evidence="1 2" key="1">
    <citation type="submission" date="2022-03" db="EMBL/GenBank/DDBJ databases">
        <title>Ignatzschineria rhizosphaerae HR5S32.</title>
        <authorList>
            <person name="Sun J.Q."/>
            <person name="Feng J.Y."/>
        </authorList>
    </citation>
    <scope>NUCLEOTIDE SEQUENCE [LARGE SCALE GENOMIC DNA]</scope>
    <source>
        <strain evidence="1 2">HR5S32</strain>
    </source>
</reference>
<evidence type="ECO:0008006" key="3">
    <source>
        <dbReference type="Google" id="ProtNLM"/>
    </source>
</evidence>
<proteinExistence type="predicted"/>
<evidence type="ECO:0000313" key="1">
    <source>
        <dbReference type="EMBL" id="UNM96747.1"/>
    </source>
</evidence>
<protein>
    <recommendedName>
        <fullName evidence="3">Ribbon-helix-helix protein CopG domain-containing protein</fullName>
    </recommendedName>
</protein>
<sequence>MGKNGTYKKLVPFSVLIEKDLLDLLKQVAKDEDRSLSAQARRYIEQGIKDDSNGQS</sequence>
<evidence type="ECO:0000313" key="2">
    <source>
        <dbReference type="Proteomes" id="UP000829542"/>
    </source>
</evidence>
<dbReference type="Proteomes" id="UP000829542">
    <property type="component" value="Chromosome"/>
</dbReference>
<dbReference type="InterPro" id="IPR010985">
    <property type="entry name" value="Ribbon_hlx_hlx"/>
</dbReference>
<name>A0ABY3X1J3_9GAMM</name>